<sequence length="514" mass="56154">MSSPTLQLSIGGVAFTLVPNDPTGAVSFSQKSKETVLLQLTNFSGTLRVHTSDSTSAVASDQTAETATKINQITPKQRPLQDDIDSCNKRVRLEDSSSSSNNSIEEVSNHRFSNTTTHPNNTLLGQPDLSQTQATLTGDEEEPPSQTFVSTPSHPKQPVHELLQQQPSPDTSMQSDHSPQPPIPTRVSLGDVLLPPSCQQPCPRWGHTMTCLGPNRILVYGGQTLASETSIALTLDDLHLFNGTRWIQPLNNGDGLKRQWHTATYLPERQLLIAFGGECTNKTTGKSHIVHPVMVLDTEIMVWYPPSVSGDIPKGRSGHTATMLGHELVVWGGVSGNKFLQKIVVLDTLRWVWHTPTIQGTAPRPRSYHTATACGTKMVVFGGNDAEQCFNSVHVLERTVSTWEWSNVQTKGTPPCPRTGHVAFVWHDDTICIYGGWDPNDENDVVFADSFLLNTETWEWTKGPKIGSDDSGARVGHRAVLDGSRLLVFGGRLPGDVFSNDLLTLDVSSTKSTD</sequence>
<dbReference type="OrthoDB" id="10251809at2759"/>
<dbReference type="InterPro" id="IPR011043">
    <property type="entry name" value="Gal_Oxase/kelch_b-propeller"/>
</dbReference>
<keyword evidence="5" id="KW-1185">Reference proteome</keyword>
<evidence type="ECO:0000256" key="1">
    <source>
        <dbReference type="ARBA" id="ARBA00022441"/>
    </source>
</evidence>
<protein>
    <submittedName>
        <fullName evidence="4">Host cell factor</fullName>
    </submittedName>
</protein>
<organism evidence="4 5">
    <name type="scientific">Fistulifera solaris</name>
    <name type="common">Oleaginous diatom</name>
    <dbReference type="NCBI Taxonomy" id="1519565"/>
    <lineage>
        <taxon>Eukaryota</taxon>
        <taxon>Sar</taxon>
        <taxon>Stramenopiles</taxon>
        <taxon>Ochrophyta</taxon>
        <taxon>Bacillariophyta</taxon>
        <taxon>Bacillariophyceae</taxon>
        <taxon>Bacillariophycidae</taxon>
        <taxon>Naviculales</taxon>
        <taxon>Naviculaceae</taxon>
        <taxon>Fistulifera</taxon>
    </lineage>
</organism>
<feature type="compositionally biased region" description="Polar residues" evidence="3">
    <location>
        <begin position="163"/>
        <end position="178"/>
    </location>
</feature>
<dbReference type="SUPFAM" id="SSF50965">
    <property type="entry name" value="Galactose oxidase, central domain"/>
    <property type="match status" value="1"/>
</dbReference>
<gene>
    <name evidence="4" type="ORF">FisN_14Lh098</name>
</gene>
<feature type="region of interest" description="Disordered" evidence="3">
    <location>
        <begin position="92"/>
        <end position="187"/>
    </location>
</feature>
<feature type="compositionally biased region" description="Low complexity" evidence="3">
    <location>
        <begin position="96"/>
        <end position="106"/>
    </location>
</feature>
<keyword evidence="2" id="KW-0677">Repeat</keyword>
<feature type="compositionally biased region" description="Polar residues" evidence="3">
    <location>
        <begin position="110"/>
        <end position="136"/>
    </location>
</feature>
<comment type="caution">
    <text evidence="4">The sequence shown here is derived from an EMBL/GenBank/DDBJ whole genome shotgun (WGS) entry which is preliminary data.</text>
</comment>
<evidence type="ECO:0000256" key="3">
    <source>
        <dbReference type="SAM" id="MobiDB-lite"/>
    </source>
</evidence>
<evidence type="ECO:0000313" key="5">
    <source>
        <dbReference type="Proteomes" id="UP000198406"/>
    </source>
</evidence>
<feature type="compositionally biased region" description="Polar residues" evidence="3">
    <location>
        <begin position="144"/>
        <end position="154"/>
    </location>
</feature>
<dbReference type="PANTHER" id="PTHR46093:SF3">
    <property type="entry name" value="ACYL-COA-BINDING DOMAIN-CONTAINING PROTEIN 4"/>
    <property type="match status" value="1"/>
</dbReference>
<dbReference type="Pfam" id="PF24681">
    <property type="entry name" value="Kelch_KLHDC2_KLHL20_DRC7"/>
    <property type="match status" value="1"/>
</dbReference>
<keyword evidence="1" id="KW-0880">Kelch repeat</keyword>
<evidence type="ECO:0000256" key="2">
    <source>
        <dbReference type="ARBA" id="ARBA00022737"/>
    </source>
</evidence>
<dbReference type="AlphaFoldDB" id="A0A1Z5JA21"/>
<dbReference type="EMBL" id="BDSP01000022">
    <property type="protein sequence ID" value="GAX10601.1"/>
    <property type="molecule type" value="Genomic_DNA"/>
</dbReference>
<accession>A0A1Z5JA21</accession>
<dbReference type="Gene3D" id="2.120.10.80">
    <property type="entry name" value="Kelch-type beta propeller"/>
    <property type="match status" value="2"/>
</dbReference>
<dbReference type="Proteomes" id="UP000198406">
    <property type="component" value="Unassembled WGS sequence"/>
</dbReference>
<dbReference type="PANTHER" id="PTHR46093">
    <property type="entry name" value="ACYL-COA-BINDING DOMAIN-CONTAINING PROTEIN 5"/>
    <property type="match status" value="1"/>
</dbReference>
<dbReference type="InterPro" id="IPR015915">
    <property type="entry name" value="Kelch-typ_b-propeller"/>
</dbReference>
<evidence type="ECO:0000313" key="4">
    <source>
        <dbReference type="EMBL" id="GAX10601.1"/>
    </source>
</evidence>
<proteinExistence type="predicted"/>
<dbReference type="InParanoid" id="A0A1Z5JA21"/>
<name>A0A1Z5JA21_FISSO</name>
<reference evidence="4 5" key="1">
    <citation type="journal article" date="2015" name="Plant Cell">
        <title>Oil accumulation by the oleaginous diatom Fistulifera solaris as revealed by the genome and transcriptome.</title>
        <authorList>
            <person name="Tanaka T."/>
            <person name="Maeda Y."/>
            <person name="Veluchamy A."/>
            <person name="Tanaka M."/>
            <person name="Abida H."/>
            <person name="Marechal E."/>
            <person name="Bowler C."/>
            <person name="Muto M."/>
            <person name="Sunaga Y."/>
            <person name="Tanaka M."/>
            <person name="Yoshino T."/>
            <person name="Taniguchi T."/>
            <person name="Fukuda Y."/>
            <person name="Nemoto M."/>
            <person name="Matsumoto M."/>
            <person name="Wong P.S."/>
            <person name="Aburatani S."/>
            <person name="Fujibuchi W."/>
        </authorList>
    </citation>
    <scope>NUCLEOTIDE SEQUENCE [LARGE SCALE GENOMIC DNA]</scope>
    <source>
        <strain evidence="4 5">JPCC DA0580</strain>
    </source>
</reference>